<organism evidence="4 5">
    <name type="scientific">Saprolegnia parasitica (strain CBS 223.65)</name>
    <dbReference type="NCBI Taxonomy" id="695850"/>
    <lineage>
        <taxon>Eukaryota</taxon>
        <taxon>Sar</taxon>
        <taxon>Stramenopiles</taxon>
        <taxon>Oomycota</taxon>
        <taxon>Saprolegniomycetes</taxon>
        <taxon>Saprolegniales</taxon>
        <taxon>Saprolegniaceae</taxon>
        <taxon>Saprolegnia</taxon>
    </lineage>
</organism>
<feature type="transmembrane region" description="Helical" evidence="3">
    <location>
        <begin position="354"/>
        <end position="374"/>
    </location>
</feature>
<sequence length="555" mass="60811">MATSSNSSPPSPINVHARLLSRPREDYATFDAPAGTLHSSVRHLVNTHATEAAAISKMAWKVSVATLCRTFLPAITAAFLGHLGSTELAASALANIWVSGLQTVIYGFSVSLCTLCGQAYGARNYELVGIWFQLGVVSLSLLSIPMCISFYHVDYILCYISDDPRVLTLATQFSRYSILSVWPQCFNCALRQYLQAQEIVTPGTVVSSVSVVLCIGANYLFIYHWDLGFIGSPLAQLVADVFQPVALFLYACVYRKHHTETWFGWTWACIRRDRVQRFLWLSFTMTLNVAMDEWIYSAVTAVAGYLGPLNLAANSVLYTLWNLVYSIYWGFGLPTQVRVANFLGANSPRAAQHTMRVGFVLGGVAAFGSAGLFYACQRPIIAFFTPDDALADLIASNMLLFGLAVGLSGLHIVLASVLEAMSMAKTLLCITASGSWGVMFPMSYFLGLSIGLGLSGLWLGSICGELAKFVLIVRALHKVNWRRAARKAMRECGDDHINEEDAAMARLSIGTATPTLFSPVISRRMNEADYDRSRSQSETEVDESDDASRPRAFSC</sequence>
<dbReference type="RefSeq" id="XP_012200179.1">
    <property type="nucleotide sequence ID" value="XM_012344789.1"/>
</dbReference>
<gene>
    <name evidence="4" type="ORF">SPRG_06064</name>
</gene>
<proteinExistence type="inferred from homology"/>
<dbReference type="Pfam" id="PF01554">
    <property type="entry name" value="MatE"/>
    <property type="match status" value="2"/>
</dbReference>
<evidence type="ECO:0008006" key="6">
    <source>
        <dbReference type="Google" id="ProtNLM"/>
    </source>
</evidence>
<feature type="transmembrane region" description="Helical" evidence="3">
    <location>
        <begin position="456"/>
        <end position="477"/>
    </location>
</feature>
<protein>
    <recommendedName>
        <fullName evidence="6">MATE efflux family protein</fullName>
    </recommendedName>
</protein>
<dbReference type="GO" id="GO:0042910">
    <property type="term" value="F:xenobiotic transmembrane transporter activity"/>
    <property type="evidence" value="ECO:0007669"/>
    <property type="project" value="InterPro"/>
</dbReference>
<keyword evidence="3" id="KW-0472">Membrane</keyword>
<evidence type="ECO:0000256" key="1">
    <source>
        <dbReference type="ARBA" id="ARBA00010199"/>
    </source>
</evidence>
<evidence type="ECO:0000313" key="5">
    <source>
        <dbReference type="Proteomes" id="UP000030745"/>
    </source>
</evidence>
<evidence type="ECO:0000313" key="4">
    <source>
        <dbReference type="EMBL" id="KDO28992.1"/>
    </source>
</evidence>
<dbReference type="GeneID" id="24128429"/>
<dbReference type="NCBIfam" id="TIGR00797">
    <property type="entry name" value="matE"/>
    <property type="match status" value="1"/>
</dbReference>
<dbReference type="OrthoDB" id="2126698at2759"/>
<feature type="transmembrane region" description="Helical" evidence="3">
    <location>
        <begin position="64"/>
        <end position="84"/>
    </location>
</feature>
<name>A0A067CQ93_SAPPC</name>
<dbReference type="AlphaFoldDB" id="A0A067CQ93"/>
<dbReference type="STRING" id="695850.A0A067CQ93"/>
<keyword evidence="3" id="KW-1133">Transmembrane helix</keyword>
<dbReference type="VEuPathDB" id="FungiDB:SPRG_06064"/>
<feature type="transmembrane region" description="Helical" evidence="3">
    <location>
        <begin position="278"/>
        <end position="296"/>
    </location>
</feature>
<feature type="transmembrane region" description="Helical" evidence="3">
    <location>
        <begin position="427"/>
        <end position="450"/>
    </location>
</feature>
<dbReference type="KEGG" id="spar:SPRG_06064"/>
<feature type="transmembrane region" description="Helical" evidence="3">
    <location>
        <begin position="96"/>
        <end position="116"/>
    </location>
</feature>
<feature type="transmembrane region" description="Helical" evidence="3">
    <location>
        <begin position="234"/>
        <end position="253"/>
    </location>
</feature>
<dbReference type="EMBL" id="KK583208">
    <property type="protein sequence ID" value="KDO28992.1"/>
    <property type="molecule type" value="Genomic_DNA"/>
</dbReference>
<feature type="region of interest" description="Disordered" evidence="2">
    <location>
        <begin position="527"/>
        <end position="555"/>
    </location>
</feature>
<dbReference type="OMA" id="MCSHAFG"/>
<dbReference type="GO" id="GO:0015297">
    <property type="term" value="F:antiporter activity"/>
    <property type="evidence" value="ECO:0007669"/>
    <property type="project" value="InterPro"/>
</dbReference>
<keyword evidence="3" id="KW-0812">Transmembrane</keyword>
<evidence type="ECO:0000256" key="3">
    <source>
        <dbReference type="SAM" id="Phobius"/>
    </source>
</evidence>
<feature type="compositionally biased region" description="Basic and acidic residues" evidence="2">
    <location>
        <begin position="527"/>
        <end position="537"/>
    </location>
</feature>
<feature type="transmembrane region" description="Helical" evidence="3">
    <location>
        <begin position="128"/>
        <end position="153"/>
    </location>
</feature>
<comment type="similarity">
    <text evidence="1">Belongs to the multi antimicrobial extrusion (MATE) (TC 2.A.66.1) family.</text>
</comment>
<feature type="transmembrane region" description="Helical" evidence="3">
    <location>
        <begin position="202"/>
        <end position="222"/>
    </location>
</feature>
<evidence type="ECO:0000256" key="2">
    <source>
        <dbReference type="SAM" id="MobiDB-lite"/>
    </source>
</evidence>
<feature type="transmembrane region" description="Helical" evidence="3">
    <location>
        <begin position="316"/>
        <end position="333"/>
    </location>
</feature>
<keyword evidence="5" id="KW-1185">Reference proteome</keyword>
<dbReference type="InterPro" id="IPR002528">
    <property type="entry name" value="MATE_fam"/>
</dbReference>
<dbReference type="Proteomes" id="UP000030745">
    <property type="component" value="Unassembled WGS sequence"/>
</dbReference>
<accession>A0A067CQ93</accession>
<dbReference type="PANTHER" id="PTHR11206">
    <property type="entry name" value="MULTIDRUG RESISTANCE PROTEIN"/>
    <property type="match status" value="1"/>
</dbReference>
<dbReference type="GO" id="GO:0016020">
    <property type="term" value="C:membrane"/>
    <property type="evidence" value="ECO:0007669"/>
    <property type="project" value="InterPro"/>
</dbReference>
<feature type="transmembrane region" description="Helical" evidence="3">
    <location>
        <begin position="394"/>
        <end position="415"/>
    </location>
</feature>
<reference evidence="4 5" key="1">
    <citation type="journal article" date="2013" name="PLoS Genet.">
        <title>Distinctive expansion of potential virulence genes in the genome of the oomycete fish pathogen Saprolegnia parasitica.</title>
        <authorList>
            <person name="Jiang R.H."/>
            <person name="de Bruijn I."/>
            <person name="Haas B.J."/>
            <person name="Belmonte R."/>
            <person name="Lobach L."/>
            <person name="Christie J."/>
            <person name="van den Ackerveken G."/>
            <person name="Bottin A."/>
            <person name="Bulone V."/>
            <person name="Diaz-Moreno S.M."/>
            <person name="Dumas B."/>
            <person name="Fan L."/>
            <person name="Gaulin E."/>
            <person name="Govers F."/>
            <person name="Grenville-Briggs L.J."/>
            <person name="Horner N.R."/>
            <person name="Levin J.Z."/>
            <person name="Mammella M."/>
            <person name="Meijer H.J."/>
            <person name="Morris P."/>
            <person name="Nusbaum C."/>
            <person name="Oome S."/>
            <person name="Phillips A.J."/>
            <person name="van Rooyen D."/>
            <person name="Rzeszutek E."/>
            <person name="Saraiva M."/>
            <person name="Secombes C.J."/>
            <person name="Seidl M.F."/>
            <person name="Snel B."/>
            <person name="Stassen J.H."/>
            <person name="Sykes S."/>
            <person name="Tripathy S."/>
            <person name="van den Berg H."/>
            <person name="Vega-Arreguin J.C."/>
            <person name="Wawra S."/>
            <person name="Young S.K."/>
            <person name="Zeng Q."/>
            <person name="Dieguez-Uribeondo J."/>
            <person name="Russ C."/>
            <person name="Tyler B.M."/>
            <person name="van West P."/>
        </authorList>
    </citation>
    <scope>NUCLEOTIDE SEQUENCE [LARGE SCALE GENOMIC DNA]</scope>
    <source>
        <strain evidence="4 5">CBS 223.65</strain>
    </source>
</reference>